<gene>
    <name evidence="2" type="ORF">OEV98_12360</name>
</gene>
<dbReference type="EMBL" id="JAOUSF010000004">
    <property type="protein sequence ID" value="MCU9614333.1"/>
    <property type="molecule type" value="Genomic_DNA"/>
</dbReference>
<keyword evidence="3" id="KW-1185">Reference proteome</keyword>
<accession>A0AAE3ITG9</accession>
<dbReference type="RefSeq" id="WP_263073611.1">
    <property type="nucleotide sequence ID" value="NZ_JAOUSF010000004.1"/>
</dbReference>
<name>A0AAE3ITG9_9BACI</name>
<dbReference type="Gene3D" id="3.10.450.50">
    <property type="match status" value="1"/>
</dbReference>
<reference evidence="2" key="1">
    <citation type="submission" date="2022-10" db="EMBL/GenBank/DDBJ databases">
        <title>Description of Fervidibacillus gen. nov. in the family Fervidibacillaceae fam. nov. with two species, Fervidibacillus albus sp. nov., and Fervidibacillus halotolerans sp. nov., isolated from tidal flat sediments.</title>
        <authorList>
            <person name="Kwon K.K."/>
            <person name="Yang S.-H."/>
        </authorList>
    </citation>
    <scope>NUCLEOTIDE SEQUENCE</scope>
    <source>
        <strain evidence="2">JCM 19140</strain>
    </source>
</reference>
<evidence type="ECO:0000259" key="1">
    <source>
        <dbReference type="Pfam" id="PF13474"/>
    </source>
</evidence>
<feature type="domain" description="SnoaL-like" evidence="1">
    <location>
        <begin position="8"/>
        <end position="134"/>
    </location>
</feature>
<dbReference type="AlphaFoldDB" id="A0AAE3ITG9"/>
<sequence>MTIGFYKIQDVLENYKCAVYEKDVERFLSTYDVEVHIYDCWGNWESKGISTWRESVSAWFKSLREDGVSLKVDFNDLVVEENLNLAFVHCAVTFSAHEEVSGDKLRQITNRITFGLRKVNESWSIFHELSSIPINTETGSGIFNLR</sequence>
<dbReference type="InterPro" id="IPR037401">
    <property type="entry name" value="SnoaL-like"/>
</dbReference>
<comment type="caution">
    <text evidence="2">The sequence shown here is derived from an EMBL/GenBank/DDBJ whole genome shotgun (WGS) entry which is preliminary data.</text>
</comment>
<dbReference type="InterPro" id="IPR032710">
    <property type="entry name" value="NTF2-like_dom_sf"/>
</dbReference>
<protein>
    <submittedName>
        <fullName evidence="2">Nuclear transport factor 2 family protein</fullName>
    </submittedName>
</protein>
<organism evidence="2 3">
    <name type="scientific">Perspicuibacillus lycopersici</name>
    <dbReference type="NCBI Taxonomy" id="1325689"/>
    <lineage>
        <taxon>Bacteria</taxon>
        <taxon>Bacillati</taxon>
        <taxon>Bacillota</taxon>
        <taxon>Bacilli</taxon>
        <taxon>Bacillales</taxon>
        <taxon>Bacillaceae</taxon>
        <taxon>Perspicuibacillus</taxon>
    </lineage>
</organism>
<dbReference type="SUPFAM" id="SSF54427">
    <property type="entry name" value="NTF2-like"/>
    <property type="match status" value="1"/>
</dbReference>
<dbReference type="Pfam" id="PF13474">
    <property type="entry name" value="SnoaL_3"/>
    <property type="match status" value="1"/>
</dbReference>
<proteinExistence type="predicted"/>
<dbReference type="Proteomes" id="UP001209318">
    <property type="component" value="Unassembled WGS sequence"/>
</dbReference>
<evidence type="ECO:0000313" key="3">
    <source>
        <dbReference type="Proteomes" id="UP001209318"/>
    </source>
</evidence>
<evidence type="ECO:0000313" key="2">
    <source>
        <dbReference type="EMBL" id="MCU9614333.1"/>
    </source>
</evidence>